<dbReference type="InterPro" id="IPR011320">
    <property type="entry name" value="RNase_H1_N"/>
</dbReference>
<proteinExistence type="predicted"/>
<evidence type="ECO:0000256" key="1">
    <source>
        <dbReference type="SAM" id="MobiDB-lite"/>
    </source>
</evidence>
<evidence type="ECO:0000313" key="4">
    <source>
        <dbReference type="Proteomes" id="UP000623467"/>
    </source>
</evidence>
<keyword evidence="4" id="KW-1185">Reference proteome</keyword>
<name>A0A8H6Y0H5_9AGAR</name>
<dbReference type="Pfam" id="PF01693">
    <property type="entry name" value="Cauli_VI"/>
    <property type="match status" value="1"/>
</dbReference>
<dbReference type="Proteomes" id="UP000623467">
    <property type="component" value="Unassembled WGS sequence"/>
</dbReference>
<gene>
    <name evidence="3" type="ORF">MSAN_01745500</name>
</gene>
<sequence>MQDAVSELTRLTQSIAVDDALDDEDRAAFQQLAAETAQLYFAAPDTLFNPRASFWVVFEGRQRGIFADWGMANEVIFGFSGNSHRKIRGWNAAVQVLTQHLWDLGFRADESPQPVPSARLTTSNSLRAQLVAPPTRSRVANPSRPGPPNPARVVNTQSVAPPTPSRVADSSRTQPTAPPPYISVTPVSLPPALISNLRPPTRPSPRMPVQTADTPVAEALVQRGLDWYVVASSSEITVFYDQHAAERRALDHQDNQDLLRYCRTPRMGSMLDVIEQWAWDHGGT</sequence>
<dbReference type="EMBL" id="JACAZH010000016">
    <property type="protein sequence ID" value="KAF7349550.1"/>
    <property type="molecule type" value="Genomic_DNA"/>
</dbReference>
<evidence type="ECO:0000313" key="3">
    <source>
        <dbReference type="EMBL" id="KAF7349550.1"/>
    </source>
</evidence>
<dbReference type="SUPFAM" id="SSF55658">
    <property type="entry name" value="L9 N-domain-like"/>
    <property type="match status" value="1"/>
</dbReference>
<feature type="region of interest" description="Disordered" evidence="1">
    <location>
        <begin position="112"/>
        <end position="182"/>
    </location>
</feature>
<accession>A0A8H6Y0H5</accession>
<dbReference type="InterPro" id="IPR009027">
    <property type="entry name" value="Ribosomal_bL9/RNase_H1_N"/>
</dbReference>
<dbReference type="AlphaFoldDB" id="A0A8H6Y0H5"/>
<reference evidence="3" key="1">
    <citation type="submission" date="2020-05" db="EMBL/GenBank/DDBJ databases">
        <title>Mycena genomes resolve the evolution of fungal bioluminescence.</title>
        <authorList>
            <person name="Tsai I.J."/>
        </authorList>
    </citation>
    <scope>NUCLEOTIDE SEQUENCE</scope>
    <source>
        <strain evidence="3">160909Yilan</strain>
    </source>
</reference>
<protein>
    <recommendedName>
        <fullName evidence="2">Ribonuclease H1 N-terminal domain-containing protein</fullName>
    </recommendedName>
</protein>
<dbReference type="OrthoDB" id="3270804at2759"/>
<evidence type="ECO:0000259" key="2">
    <source>
        <dbReference type="Pfam" id="PF01693"/>
    </source>
</evidence>
<comment type="caution">
    <text evidence="3">The sequence shown here is derived from an EMBL/GenBank/DDBJ whole genome shotgun (WGS) entry which is preliminary data.</text>
</comment>
<feature type="domain" description="Ribonuclease H1 N-terminal" evidence="2">
    <location>
        <begin position="54"/>
        <end position="86"/>
    </location>
</feature>
<organism evidence="3 4">
    <name type="scientific">Mycena sanguinolenta</name>
    <dbReference type="NCBI Taxonomy" id="230812"/>
    <lineage>
        <taxon>Eukaryota</taxon>
        <taxon>Fungi</taxon>
        <taxon>Dikarya</taxon>
        <taxon>Basidiomycota</taxon>
        <taxon>Agaricomycotina</taxon>
        <taxon>Agaricomycetes</taxon>
        <taxon>Agaricomycetidae</taxon>
        <taxon>Agaricales</taxon>
        <taxon>Marasmiineae</taxon>
        <taxon>Mycenaceae</taxon>
        <taxon>Mycena</taxon>
    </lineage>
</organism>